<reference evidence="2 3" key="1">
    <citation type="submission" date="2014-04" db="EMBL/GenBank/DDBJ databases">
        <authorList>
            <consortium name="DOE Joint Genome Institute"/>
            <person name="Kuo A."/>
            <person name="Girlanda M."/>
            <person name="Perotto S."/>
            <person name="Kohler A."/>
            <person name="Nagy L.G."/>
            <person name="Floudas D."/>
            <person name="Copeland A."/>
            <person name="Barry K.W."/>
            <person name="Cichocki N."/>
            <person name="Veneault-Fourrey C."/>
            <person name="LaButti K."/>
            <person name="Lindquist E.A."/>
            <person name="Lipzen A."/>
            <person name="Lundell T."/>
            <person name="Morin E."/>
            <person name="Murat C."/>
            <person name="Sun H."/>
            <person name="Tunlid A."/>
            <person name="Henrissat B."/>
            <person name="Grigoriev I.V."/>
            <person name="Hibbett D.S."/>
            <person name="Martin F."/>
            <person name="Nordberg H.P."/>
            <person name="Cantor M.N."/>
            <person name="Hua S.X."/>
        </authorList>
    </citation>
    <scope>NUCLEOTIDE SEQUENCE [LARGE SCALE GENOMIC DNA]</scope>
    <source>
        <strain evidence="2 3">MUT 4182</strain>
    </source>
</reference>
<evidence type="ECO:0000256" key="1">
    <source>
        <dbReference type="SAM" id="MobiDB-lite"/>
    </source>
</evidence>
<feature type="compositionally biased region" description="Low complexity" evidence="1">
    <location>
        <begin position="78"/>
        <end position="94"/>
    </location>
</feature>
<feature type="compositionally biased region" description="Polar residues" evidence="1">
    <location>
        <begin position="170"/>
        <end position="199"/>
    </location>
</feature>
<dbReference type="AlphaFoldDB" id="A0A0C3QPD6"/>
<feature type="region of interest" description="Disordered" evidence="1">
    <location>
        <begin position="314"/>
        <end position="346"/>
    </location>
</feature>
<organism evidence="2 3">
    <name type="scientific">Tulasnella calospora MUT 4182</name>
    <dbReference type="NCBI Taxonomy" id="1051891"/>
    <lineage>
        <taxon>Eukaryota</taxon>
        <taxon>Fungi</taxon>
        <taxon>Dikarya</taxon>
        <taxon>Basidiomycota</taxon>
        <taxon>Agaricomycotina</taxon>
        <taxon>Agaricomycetes</taxon>
        <taxon>Cantharellales</taxon>
        <taxon>Tulasnellaceae</taxon>
        <taxon>Tulasnella</taxon>
    </lineage>
</organism>
<feature type="compositionally biased region" description="Low complexity" evidence="1">
    <location>
        <begin position="45"/>
        <end position="55"/>
    </location>
</feature>
<gene>
    <name evidence="2" type="ORF">M407DRAFT_172934</name>
</gene>
<name>A0A0C3QPD6_9AGAM</name>
<feature type="compositionally biased region" description="Low complexity" evidence="1">
    <location>
        <begin position="233"/>
        <end position="251"/>
    </location>
</feature>
<feature type="region of interest" description="Disordered" evidence="1">
    <location>
        <begin position="1"/>
        <end position="279"/>
    </location>
</feature>
<protein>
    <submittedName>
        <fullName evidence="2">Uncharacterized protein</fullName>
    </submittedName>
</protein>
<sequence>MAGTTTSSRSSIGNKSRQMDMEGVQEKDPSPPPPSSIDTSALIGFPSPSSPYFSPQDPIVDFHRPKPKRPRMGASHTSGDASAPFASSSPGSGAHDVSGRTPSASGVSNHHHSAVTAPRGEKRGTPDDTSGGVSGAHGESKVTRRSRPISDPHAVGSTMSSGSSKDKASTPPQTRSRTSQRFSTPANGITPIMTNSSTEPPRAGSSAPPVQTPNQPPSSILDYFPEQKRLSLASERPAPASPGSSSRRQSAMPDPPRPFSTQVIPPTPTTAVPSLDKLDTRSLRRSADFVLLKIQDFGYAENDSRRQYDLTINLHDPPRPPSPAPPGFIPPMNMDETEESEASSNFGFKVPGSGAYPGGGSWLSKVWDLFSLLFRPR</sequence>
<evidence type="ECO:0000313" key="2">
    <source>
        <dbReference type="EMBL" id="KIO29169.1"/>
    </source>
</evidence>
<reference evidence="3" key="2">
    <citation type="submission" date="2015-01" db="EMBL/GenBank/DDBJ databases">
        <title>Evolutionary Origins and Diversification of the Mycorrhizal Mutualists.</title>
        <authorList>
            <consortium name="DOE Joint Genome Institute"/>
            <consortium name="Mycorrhizal Genomics Consortium"/>
            <person name="Kohler A."/>
            <person name="Kuo A."/>
            <person name="Nagy L.G."/>
            <person name="Floudas D."/>
            <person name="Copeland A."/>
            <person name="Barry K.W."/>
            <person name="Cichocki N."/>
            <person name="Veneault-Fourrey C."/>
            <person name="LaButti K."/>
            <person name="Lindquist E.A."/>
            <person name="Lipzen A."/>
            <person name="Lundell T."/>
            <person name="Morin E."/>
            <person name="Murat C."/>
            <person name="Riley R."/>
            <person name="Ohm R."/>
            <person name="Sun H."/>
            <person name="Tunlid A."/>
            <person name="Henrissat B."/>
            <person name="Grigoriev I.V."/>
            <person name="Hibbett D.S."/>
            <person name="Martin F."/>
        </authorList>
    </citation>
    <scope>NUCLEOTIDE SEQUENCE [LARGE SCALE GENOMIC DNA]</scope>
    <source>
        <strain evidence="3">MUT 4182</strain>
    </source>
</reference>
<feature type="compositionally biased region" description="Polar residues" evidence="1">
    <location>
        <begin position="259"/>
        <end position="272"/>
    </location>
</feature>
<dbReference type="EMBL" id="KN822986">
    <property type="protein sequence ID" value="KIO29169.1"/>
    <property type="molecule type" value="Genomic_DNA"/>
</dbReference>
<feature type="compositionally biased region" description="Polar residues" evidence="1">
    <location>
        <begin position="1"/>
        <end position="16"/>
    </location>
</feature>
<feature type="compositionally biased region" description="Basic and acidic residues" evidence="1">
    <location>
        <begin position="17"/>
        <end position="29"/>
    </location>
</feature>
<dbReference type="OrthoDB" id="3229570at2759"/>
<evidence type="ECO:0000313" key="3">
    <source>
        <dbReference type="Proteomes" id="UP000054248"/>
    </source>
</evidence>
<proteinExistence type="predicted"/>
<keyword evidence="3" id="KW-1185">Reference proteome</keyword>
<feature type="compositionally biased region" description="Pro residues" evidence="1">
    <location>
        <begin position="319"/>
        <end position="329"/>
    </location>
</feature>
<dbReference type="HOGENOM" id="CLU_734027_0_0_1"/>
<accession>A0A0C3QPD6</accession>
<dbReference type="Proteomes" id="UP000054248">
    <property type="component" value="Unassembled WGS sequence"/>
</dbReference>